<dbReference type="PROSITE" id="PS51352">
    <property type="entry name" value="THIOREDOXIN_2"/>
    <property type="match status" value="1"/>
</dbReference>
<feature type="domain" description="Thioredoxin" evidence="3">
    <location>
        <begin position="9"/>
        <end position="151"/>
    </location>
</feature>
<evidence type="ECO:0000256" key="1">
    <source>
        <dbReference type="ARBA" id="ARBA00022729"/>
    </source>
</evidence>
<gene>
    <name evidence="4" type="ORF">SAMN04488514_103194</name>
</gene>
<dbReference type="PANTHER" id="PTHR15337:SF11">
    <property type="entry name" value="THIOREDOXIN DOMAIN-CONTAINING PROTEIN"/>
    <property type="match status" value="1"/>
</dbReference>
<dbReference type="InterPro" id="IPR036249">
    <property type="entry name" value="Thioredoxin-like_sf"/>
</dbReference>
<dbReference type="Pfam" id="PF13899">
    <property type="entry name" value="Thioredoxin_7"/>
    <property type="match status" value="1"/>
</dbReference>
<protein>
    <submittedName>
        <fullName evidence="4">Thioredoxin-like</fullName>
    </submittedName>
</protein>
<feature type="signal peptide" evidence="2">
    <location>
        <begin position="1"/>
        <end position="18"/>
    </location>
</feature>
<evidence type="ECO:0000259" key="3">
    <source>
        <dbReference type="PROSITE" id="PS51352"/>
    </source>
</evidence>
<evidence type="ECO:0000256" key="2">
    <source>
        <dbReference type="SAM" id="SignalP"/>
    </source>
</evidence>
<dbReference type="STRING" id="192904.SAMN04488514_103194"/>
<dbReference type="InterPro" id="IPR013766">
    <property type="entry name" value="Thioredoxin_domain"/>
</dbReference>
<name>A0A1G9NI84_9FLAO</name>
<dbReference type="AlphaFoldDB" id="A0A1G9NI84"/>
<sequence>MKFTLFLILLPFAIMAQADLSSVAGTDWGTNYDKAMEAAKKENKNVLVYFTGSDWCHPCKMLKKDLFSTSDFKTMASDYILLYIDLPRNKKLLTPEQLQHNKELLPKLNKRGIFPLFKILDSQGDELDEHSGYSMNGEISKHLALLDKYRKKS</sequence>
<dbReference type="Gene3D" id="3.40.30.10">
    <property type="entry name" value="Glutaredoxin"/>
    <property type="match status" value="1"/>
</dbReference>
<dbReference type="OrthoDB" id="981626at2"/>
<organism evidence="4 5">
    <name type="scientific">Kriegella aquimaris</name>
    <dbReference type="NCBI Taxonomy" id="192904"/>
    <lineage>
        <taxon>Bacteria</taxon>
        <taxon>Pseudomonadati</taxon>
        <taxon>Bacteroidota</taxon>
        <taxon>Flavobacteriia</taxon>
        <taxon>Flavobacteriales</taxon>
        <taxon>Flavobacteriaceae</taxon>
        <taxon>Kriegella</taxon>
    </lineage>
</organism>
<feature type="chain" id="PRO_5011649862" evidence="2">
    <location>
        <begin position="19"/>
        <end position="153"/>
    </location>
</feature>
<accession>A0A1G9NI84</accession>
<dbReference type="RefSeq" id="WP_089887601.1">
    <property type="nucleotide sequence ID" value="NZ_FNGV01000003.1"/>
</dbReference>
<proteinExistence type="predicted"/>
<dbReference type="Proteomes" id="UP000199440">
    <property type="component" value="Unassembled WGS sequence"/>
</dbReference>
<dbReference type="EMBL" id="FNGV01000003">
    <property type="protein sequence ID" value="SDL86282.1"/>
    <property type="molecule type" value="Genomic_DNA"/>
</dbReference>
<dbReference type="InterPro" id="IPR051099">
    <property type="entry name" value="AGR/TXD"/>
</dbReference>
<dbReference type="SUPFAM" id="SSF52833">
    <property type="entry name" value="Thioredoxin-like"/>
    <property type="match status" value="1"/>
</dbReference>
<evidence type="ECO:0000313" key="5">
    <source>
        <dbReference type="Proteomes" id="UP000199440"/>
    </source>
</evidence>
<keyword evidence="1 2" id="KW-0732">Signal</keyword>
<dbReference type="PANTHER" id="PTHR15337">
    <property type="entry name" value="ANTERIOR GRADIENT PROTEIN-RELATED"/>
    <property type="match status" value="1"/>
</dbReference>
<reference evidence="4 5" key="1">
    <citation type="submission" date="2016-10" db="EMBL/GenBank/DDBJ databases">
        <authorList>
            <person name="de Groot N.N."/>
        </authorList>
    </citation>
    <scope>NUCLEOTIDE SEQUENCE [LARGE SCALE GENOMIC DNA]</scope>
    <source>
        <strain evidence="4 5">DSM 19886</strain>
    </source>
</reference>
<evidence type="ECO:0000313" key="4">
    <source>
        <dbReference type="EMBL" id="SDL86282.1"/>
    </source>
</evidence>
<keyword evidence="5" id="KW-1185">Reference proteome</keyword>